<name>A0ABV6GAD3_9BACI</name>
<dbReference type="Pfam" id="PF01545">
    <property type="entry name" value="Cation_efflux"/>
    <property type="match status" value="1"/>
</dbReference>
<evidence type="ECO:0000259" key="9">
    <source>
        <dbReference type="Pfam" id="PF16916"/>
    </source>
</evidence>
<accession>A0ABV6GAD3</accession>
<comment type="similarity">
    <text evidence="2">Belongs to the cation diffusion facilitator (CDF) transporter (TC 2.A.4) family.</text>
</comment>
<keyword evidence="4 7" id="KW-0812">Transmembrane</keyword>
<feature type="transmembrane region" description="Helical" evidence="7">
    <location>
        <begin position="82"/>
        <end position="100"/>
    </location>
</feature>
<evidence type="ECO:0000256" key="4">
    <source>
        <dbReference type="ARBA" id="ARBA00022692"/>
    </source>
</evidence>
<evidence type="ECO:0000256" key="1">
    <source>
        <dbReference type="ARBA" id="ARBA00004141"/>
    </source>
</evidence>
<dbReference type="InterPro" id="IPR058533">
    <property type="entry name" value="Cation_efflux_TM"/>
</dbReference>
<evidence type="ECO:0000259" key="8">
    <source>
        <dbReference type="Pfam" id="PF01545"/>
    </source>
</evidence>
<dbReference type="Gene3D" id="3.30.70.1350">
    <property type="entry name" value="Cation efflux protein, cytoplasmic domain"/>
    <property type="match status" value="1"/>
</dbReference>
<dbReference type="Pfam" id="PF16916">
    <property type="entry name" value="ZT_dimer"/>
    <property type="match status" value="1"/>
</dbReference>
<dbReference type="SUPFAM" id="SSF160240">
    <property type="entry name" value="Cation efflux protein cytoplasmic domain-like"/>
    <property type="match status" value="1"/>
</dbReference>
<keyword evidence="3" id="KW-0813">Transport</keyword>
<feature type="domain" description="Cation efflux protein cytoplasmic" evidence="9">
    <location>
        <begin position="214"/>
        <end position="286"/>
    </location>
</feature>
<evidence type="ECO:0000256" key="2">
    <source>
        <dbReference type="ARBA" id="ARBA00008114"/>
    </source>
</evidence>
<comment type="caution">
    <text evidence="10">The sequence shown here is derived from an EMBL/GenBank/DDBJ whole genome shotgun (WGS) entry which is preliminary data.</text>
</comment>
<dbReference type="InterPro" id="IPR027469">
    <property type="entry name" value="Cation_efflux_TMD_sf"/>
</dbReference>
<dbReference type="EMBL" id="JBHLVO010000002">
    <property type="protein sequence ID" value="MFC0270649.1"/>
    <property type="molecule type" value="Genomic_DNA"/>
</dbReference>
<sequence>MDIYSDLKQGERGAWLSIGAYLILSSLKLTVGYMYSSQALLADGLNNSTDVVASVAVLLGLKISQKPPDHDHPYGHLRAETISALVASFIIMTVGVQVLFEGFKSILETKEESPNIITAWVALASAIVMLGVHLYNRRLAKKTNSKALFAASQDNRSDAFISLGAFIGILASQFGFAWVDTVTAITIGLIICKTAWDIFKDATHSLTDGFDMKILKEFQETIETTPGVETLKDIKARYLGSSVLVDVVIEVDSGLSVTDSHDITDQVEERMKSEHNISHVHVHIEPV</sequence>
<comment type="subcellular location">
    <subcellularLocation>
        <location evidence="1">Membrane</location>
        <topology evidence="1">Multi-pass membrane protein</topology>
    </subcellularLocation>
</comment>
<dbReference type="Proteomes" id="UP001589854">
    <property type="component" value="Unassembled WGS sequence"/>
</dbReference>
<keyword evidence="6 7" id="KW-0472">Membrane</keyword>
<dbReference type="InterPro" id="IPR002524">
    <property type="entry name" value="Cation_efflux"/>
</dbReference>
<keyword evidence="11" id="KW-1185">Reference proteome</keyword>
<keyword evidence="5 7" id="KW-1133">Transmembrane helix</keyword>
<protein>
    <submittedName>
        <fullName evidence="10">Cation diffusion facilitator family transporter</fullName>
    </submittedName>
</protein>
<evidence type="ECO:0000256" key="6">
    <source>
        <dbReference type="ARBA" id="ARBA00023136"/>
    </source>
</evidence>
<organism evidence="10 11">
    <name type="scientific">Metabacillus herbersteinensis</name>
    <dbReference type="NCBI Taxonomy" id="283816"/>
    <lineage>
        <taxon>Bacteria</taxon>
        <taxon>Bacillati</taxon>
        <taxon>Bacillota</taxon>
        <taxon>Bacilli</taxon>
        <taxon>Bacillales</taxon>
        <taxon>Bacillaceae</taxon>
        <taxon>Metabacillus</taxon>
    </lineage>
</organism>
<gene>
    <name evidence="10" type="ORF">ACFFIX_04180</name>
</gene>
<dbReference type="SUPFAM" id="SSF161111">
    <property type="entry name" value="Cation efflux protein transmembrane domain-like"/>
    <property type="match status" value="1"/>
</dbReference>
<dbReference type="InterPro" id="IPR036837">
    <property type="entry name" value="Cation_efflux_CTD_sf"/>
</dbReference>
<feature type="domain" description="Cation efflux protein transmembrane" evidence="8">
    <location>
        <begin position="15"/>
        <end position="206"/>
    </location>
</feature>
<evidence type="ECO:0000256" key="7">
    <source>
        <dbReference type="SAM" id="Phobius"/>
    </source>
</evidence>
<dbReference type="PANTHER" id="PTHR43840">
    <property type="entry name" value="MITOCHONDRIAL METAL TRANSPORTER 1-RELATED"/>
    <property type="match status" value="1"/>
</dbReference>
<reference evidence="10 11" key="1">
    <citation type="submission" date="2024-09" db="EMBL/GenBank/DDBJ databases">
        <authorList>
            <person name="Sun Q."/>
            <person name="Mori K."/>
        </authorList>
    </citation>
    <scope>NUCLEOTIDE SEQUENCE [LARGE SCALE GENOMIC DNA]</scope>
    <source>
        <strain evidence="10 11">CCM 7228</strain>
    </source>
</reference>
<dbReference type="InterPro" id="IPR050291">
    <property type="entry name" value="CDF_Transporter"/>
</dbReference>
<dbReference type="RefSeq" id="WP_378930832.1">
    <property type="nucleotide sequence ID" value="NZ_JBHLVO010000002.1"/>
</dbReference>
<evidence type="ECO:0000256" key="3">
    <source>
        <dbReference type="ARBA" id="ARBA00022448"/>
    </source>
</evidence>
<dbReference type="NCBIfam" id="TIGR01297">
    <property type="entry name" value="CDF"/>
    <property type="match status" value="1"/>
</dbReference>
<evidence type="ECO:0000313" key="11">
    <source>
        <dbReference type="Proteomes" id="UP001589854"/>
    </source>
</evidence>
<dbReference type="PANTHER" id="PTHR43840:SF50">
    <property type="entry name" value="MANGANESE EFFLUX SYSTEM PROTEIN MNES"/>
    <property type="match status" value="1"/>
</dbReference>
<dbReference type="InterPro" id="IPR027470">
    <property type="entry name" value="Cation_efflux_CTD"/>
</dbReference>
<dbReference type="Gene3D" id="1.20.1510.10">
    <property type="entry name" value="Cation efflux protein transmembrane domain"/>
    <property type="match status" value="1"/>
</dbReference>
<evidence type="ECO:0000256" key="5">
    <source>
        <dbReference type="ARBA" id="ARBA00022989"/>
    </source>
</evidence>
<feature type="transmembrane region" description="Helical" evidence="7">
    <location>
        <begin position="12"/>
        <end position="35"/>
    </location>
</feature>
<evidence type="ECO:0000313" key="10">
    <source>
        <dbReference type="EMBL" id="MFC0270649.1"/>
    </source>
</evidence>
<proteinExistence type="inferred from homology"/>
<feature type="transmembrane region" description="Helical" evidence="7">
    <location>
        <begin position="116"/>
        <end position="136"/>
    </location>
</feature>